<evidence type="ECO:0000313" key="4">
    <source>
        <dbReference type="EMBL" id="PSS14603.1"/>
    </source>
</evidence>
<feature type="chain" id="PRO_5015325607" evidence="2">
    <location>
        <begin position="29"/>
        <end position="305"/>
    </location>
</feature>
<dbReference type="InterPro" id="IPR050253">
    <property type="entry name" value="Seed_Storage-Functional"/>
</dbReference>
<evidence type="ECO:0000256" key="1">
    <source>
        <dbReference type="SAM" id="MobiDB-lite"/>
    </source>
</evidence>
<reference evidence="4 5" key="1">
    <citation type="submission" date="2017-07" db="EMBL/GenBank/DDBJ databases">
        <title>An improved, manually edited Actinidia chinensis var. chinensis (kiwifruit) genome highlights the challenges associated with draft genomes and gene prediction in plants.</title>
        <authorList>
            <person name="Pilkington S."/>
            <person name="Crowhurst R."/>
            <person name="Hilario E."/>
            <person name="Nardozza S."/>
            <person name="Fraser L."/>
            <person name="Peng Y."/>
            <person name="Gunaseelan K."/>
            <person name="Simpson R."/>
            <person name="Tahir J."/>
            <person name="Deroles S."/>
            <person name="Templeton K."/>
            <person name="Luo Z."/>
            <person name="Davy M."/>
            <person name="Cheng C."/>
            <person name="Mcneilage M."/>
            <person name="Scaglione D."/>
            <person name="Liu Y."/>
            <person name="Zhang Q."/>
            <person name="Datson P."/>
            <person name="De Silva N."/>
            <person name="Gardiner S."/>
            <person name="Bassett H."/>
            <person name="Chagne D."/>
            <person name="Mccallum J."/>
            <person name="Dzierzon H."/>
            <person name="Deng C."/>
            <person name="Wang Y.-Y."/>
            <person name="Barron N."/>
            <person name="Manako K."/>
            <person name="Bowen J."/>
            <person name="Foster T."/>
            <person name="Erridge Z."/>
            <person name="Tiffin H."/>
            <person name="Waite C."/>
            <person name="Davies K."/>
            <person name="Grierson E."/>
            <person name="Laing W."/>
            <person name="Kirk R."/>
            <person name="Chen X."/>
            <person name="Wood M."/>
            <person name="Montefiori M."/>
            <person name="Brummell D."/>
            <person name="Schwinn K."/>
            <person name="Catanach A."/>
            <person name="Fullerton C."/>
            <person name="Li D."/>
            <person name="Meiyalaghan S."/>
            <person name="Nieuwenhuizen N."/>
            <person name="Read N."/>
            <person name="Prakash R."/>
            <person name="Hunter D."/>
            <person name="Zhang H."/>
            <person name="Mckenzie M."/>
            <person name="Knabel M."/>
            <person name="Harris A."/>
            <person name="Allan A."/>
            <person name="Chen A."/>
            <person name="Janssen B."/>
            <person name="Plunkett B."/>
            <person name="Dwamena C."/>
            <person name="Voogd C."/>
            <person name="Leif D."/>
            <person name="Lafferty D."/>
            <person name="Souleyre E."/>
            <person name="Varkonyi-Gasic E."/>
            <person name="Gambi F."/>
            <person name="Hanley J."/>
            <person name="Yao J.-L."/>
            <person name="Cheung J."/>
            <person name="David K."/>
            <person name="Warren B."/>
            <person name="Marsh K."/>
            <person name="Snowden K."/>
            <person name="Lin-Wang K."/>
            <person name="Brian L."/>
            <person name="Martinez-Sanchez M."/>
            <person name="Wang M."/>
            <person name="Ileperuma N."/>
            <person name="Macnee N."/>
            <person name="Campin R."/>
            <person name="Mcatee P."/>
            <person name="Drummond R."/>
            <person name="Espley R."/>
            <person name="Ireland H."/>
            <person name="Wu R."/>
            <person name="Atkinson R."/>
            <person name="Karunairetnam S."/>
            <person name="Bulley S."/>
            <person name="Chunkath S."/>
            <person name="Hanley Z."/>
            <person name="Storey R."/>
            <person name="Thrimawithana A."/>
            <person name="Thomson S."/>
            <person name="David C."/>
            <person name="Testolin R."/>
        </authorList>
    </citation>
    <scope>NUCLEOTIDE SEQUENCE [LARGE SCALE GENOMIC DNA]</scope>
    <source>
        <strain evidence="5">cv. Red5</strain>
        <tissue evidence="4">Young leaf</tissue>
    </source>
</reference>
<keyword evidence="5" id="KW-1185">Reference proteome</keyword>
<dbReference type="InterPro" id="IPR006045">
    <property type="entry name" value="Cupin_1"/>
</dbReference>
<dbReference type="SUPFAM" id="SSF51182">
    <property type="entry name" value="RmlC-like cupins"/>
    <property type="match status" value="1"/>
</dbReference>
<dbReference type="EMBL" id="NKQK01000013">
    <property type="protein sequence ID" value="PSS14603.1"/>
    <property type="molecule type" value="Genomic_DNA"/>
</dbReference>
<evidence type="ECO:0000313" key="5">
    <source>
        <dbReference type="Proteomes" id="UP000241394"/>
    </source>
</evidence>
<dbReference type="AlphaFoldDB" id="A0A2R6QTZ3"/>
<dbReference type="InterPro" id="IPR011051">
    <property type="entry name" value="RmlC_Cupin_sf"/>
</dbReference>
<feature type="signal peptide" evidence="2">
    <location>
        <begin position="1"/>
        <end position="28"/>
    </location>
</feature>
<comment type="caution">
    <text evidence="4">The sequence shown here is derived from an EMBL/GenBank/DDBJ whole genome shotgun (WGS) entry which is preliminary data.</text>
</comment>
<reference evidence="5" key="2">
    <citation type="journal article" date="2018" name="BMC Genomics">
        <title>A manually annotated Actinidia chinensis var. chinensis (kiwifruit) genome highlights the challenges associated with draft genomes and gene prediction in plants.</title>
        <authorList>
            <person name="Pilkington S.M."/>
            <person name="Crowhurst R."/>
            <person name="Hilario E."/>
            <person name="Nardozza S."/>
            <person name="Fraser L."/>
            <person name="Peng Y."/>
            <person name="Gunaseelan K."/>
            <person name="Simpson R."/>
            <person name="Tahir J."/>
            <person name="Deroles S.C."/>
            <person name="Templeton K."/>
            <person name="Luo Z."/>
            <person name="Davy M."/>
            <person name="Cheng C."/>
            <person name="McNeilage M."/>
            <person name="Scaglione D."/>
            <person name="Liu Y."/>
            <person name="Zhang Q."/>
            <person name="Datson P."/>
            <person name="De Silva N."/>
            <person name="Gardiner S.E."/>
            <person name="Bassett H."/>
            <person name="Chagne D."/>
            <person name="McCallum J."/>
            <person name="Dzierzon H."/>
            <person name="Deng C."/>
            <person name="Wang Y.Y."/>
            <person name="Barron L."/>
            <person name="Manako K."/>
            <person name="Bowen J."/>
            <person name="Foster T.M."/>
            <person name="Erridge Z.A."/>
            <person name="Tiffin H."/>
            <person name="Waite C.N."/>
            <person name="Davies K.M."/>
            <person name="Grierson E.P."/>
            <person name="Laing W.A."/>
            <person name="Kirk R."/>
            <person name="Chen X."/>
            <person name="Wood M."/>
            <person name="Montefiori M."/>
            <person name="Brummell D.A."/>
            <person name="Schwinn K.E."/>
            <person name="Catanach A."/>
            <person name="Fullerton C."/>
            <person name="Li D."/>
            <person name="Meiyalaghan S."/>
            <person name="Nieuwenhuizen N."/>
            <person name="Read N."/>
            <person name="Prakash R."/>
            <person name="Hunter D."/>
            <person name="Zhang H."/>
            <person name="McKenzie M."/>
            <person name="Knabel M."/>
            <person name="Harris A."/>
            <person name="Allan A.C."/>
            <person name="Gleave A."/>
            <person name="Chen A."/>
            <person name="Janssen B.J."/>
            <person name="Plunkett B."/>
            <person name="Ampomah-Dwamena C."/>
            <person name="Voogd C."/>
            <person name="Leif D."/>
            <person name="Lafferty D."/>
            <person name="Souleyre E.J.F."/>
            <person name="Varkonyi-Gasic E."/>
            <person name="Gambi F."/>
            <person name="Hanley J."/>
            <person name="Yao J.L."/>
            <person name="Cheung J."/>
            <person name="David K.M."/>
            <person name="Warren B."/>
            <person name="Marsh K."/>
            <person name="Snowden K.C."/>
            <person name="Lin-Wang K."/>
            <person name="Brian L."/>
            <person name="Martinez-Sanchez M."/>
            <person name="Wang M."/>
            <person name="Ileperuma N."/>
            <person name="Macnee N."/>
            <person name="Campin R."/>
            <person name="McAtee P."/>
            <person name="Drummond R.S.M."/>
            <person name="Espley R.V."/>
            <person name="Ireland H.S."/>
            <person name="Wu R."/>
            <person name="Atkinson R.G."/>
            <person name="Karunairetnam S."/>
            <person name="Bulley S."/>
            <person name="Chunkath S."/>
            <person name="Hanley Z."/>
            <person name="Storey R."/>
            <person name="Thrimawithana A.H."/>
            <person name="Thomson S."/>
            <person name="David C."/>
            <person name="Testolin R."/>
            <person name="Huang H."/>
            <person name="Hellens R.P."/>
            <person name="Schaffer R.J."/>
        </authorList>
    </citation>
    <scope>NUCLEOTIDE SEQUENCE [LARGE SCALE GENOMIC DNA]</scope>
    <source>
        <strain evidence="5">cv. Red5</strain>
    </source>
</reference>
<evidence type="ECO:0000256" key="2">
    <source>
        <dbReference type="SAM" id="SignalP"/>
    </source>
</evidence>
<evidence type="ECO:0000259" key="3">
    <source>
        <dbReference type="SMART" id="SM00835"/>
    </source>
</evidence>
<dbReference type="Pfam" id="PF00190">
    <property type="entry name" value="Cupin_1"/>
    <property type="match status" value="1"/>
</dbReference>
<dbReference type="InParanoid" id="A0A2R6QTZ3"/>
<dbReference type="Proteomes" id="UP000241394">
    <property type="component" value="Chromosome LG13"/>
</dbReference>
<name>A0A2R6QTZ3_ACTCC</name>
<gene>
    <name evidence="4" type="ORF">CEY00_Acc15170</name>
</gene>
<keyword evidence="2" id="KW-0732">Signal</keyword>
<organism evidence="4 5">
    <name type="scientific">Actinidia chinensis var. chinensis</name>
    <name type="common">Chinese soft-hair kiwi</name>
    <dbReference type="NCBI Taxonomy" id="1590841"/>
    <lineage>
        <taxon>Eukaryota</taxon>
        <taxon>Viridiplantae</taxon>
        <taxon>Streptophyta</taxon>
        <taxon>Embryophyta</taxon>
        <taxon>Tracheophyta</taxon>
        <taxon>Spermatophyta</taxon>
        <taxon>Magnoliopsida</taxon>
        <taxon>eudicotyledons</taxon>
        <taxon>Gunneridae</taxon>
        <taxon>Pentapetalae</taxon>
        <taxon>asterids</taxon>
        <taxon>Ericales</taxon>
        <taxon>Actinidiaceae</taxon>
        <taxon>Actinidia</taxon>
    </lineage>
</organism>
<feature type="region of interest" description="Disordered" evidence="1">
    <location>
        <begin position="71"/>
        <end position="101"/>
    </location>
</feature>
<accession>A0A2R6QTZ3</accession>
<sequence length="305" mass="35074">MSLRGKLPLLALLLALVFVLASVAFGAAEWNDGSPEKRLRECQQRCDRHEQREEREDCQRRCLEDYRREKEERGGRAEEITPHHKGREEEEKEHKEQQQGKQYVFEDQHFTTKHRTEHGRVRVLQKFTERSEILRGIENYRVAILEADPQTFIVPNHRDAETIIFIAKGRGSVSIMASHDKRESFNLRLGDVMRIPAGTTVYLINRSNNEKLVIVKLLQPVSTPGHFETFFGPGGEDPESYYKAFSTELLEAALNTRKDKIQKIFGQQRRGVIIKASEEQIRAMSQHKEGGVWPFGGESKGPVAP</sequence>
<dbReference type="STRING" id="1590841.A0A2R6QTZ3"/>
<dbReference type="PANTHER" id="PTHR31189">
    <property type="entry name" value="OS03G0336100 PROTEIN-RELATED"/>
    <property type="match status" value="1"/>
</dbReference>
<dbReference type="Gramene" id="PSS14603">
    <property type="protein sequence ID" value="PSS14603"/>
    <property type="gene ID" value="CEY00_Acc15170"/>
</dbReference>
<dbReference type="InterPro" id="IPR014710">
    <property type="entry name" value="RmlC-like_jellyroll"/>
</dbReference>
<dbReference type="SMART" id="SM00835">
    <property type="entry name" value="Cupin_1"/>
    <property type="match status" value="1"/>
</dbReference>
<dbReference type="PANTHER" id="PTHR31189:SF13">
    <property type="entry name" value="CUPINCIN"/>
    <property type="match status" value="1"/>
</dbReference>
<dbReference type="FunCoup" id="A0A2R6QTZ3">
    <property type="interactions" value="305"/>
</dbReference>
<protein>
    <submittedName>
        <fullName evidence="4">Antimicrobial peptide 2d like</fullName>
    </submittedName>
</protein>
<proteinExistence type="predicted"/>
<feature type="domain" description="Cupin type-1" evidence="3">
    <location>
        <begin position="102"/>
        <end position="262"/>
    </location>
</feature>
<dbReference type="OMA" id="TIIFIAK"/>
<dbReference type="OrthoDB" id="1912756at2759"/>
<dbReference type="CDD" id="cd02244">
    <property type="entry name" value="cupin_7S_vicilin-like_N"/>
    <property type="match status" value="1"/>
</dbReference>
<dbReference type="Gene3D" id="2.60.120.10">
    <property type="entry name" value="Jelly Rolls"/>
    <property type="match status" value="1"/>
</dbReference>
<dbReference type="SMR" id="A0A2R6QTZ3"/>